<dbReference type="PROSITE" id="PS00383">
    <property type="entry name" value="TYR_PHOSPHATASE_1"/>
    <property type="match status" value="1"/>
</dbReference>
<dbReference type="SMART" id="SM00404">
    <property type="entry name" value="PTPc_motif"/>
    <property type="match status" value="1"/>
</dbReference>
<reference evidence="5 6" key="1">
    <citation type="submission" date="2015-03" db="EMBL/GenBank/DDBJ databases">
        <title>RNA-seq based gene annotation and comparative genomics of four Zymoseptoria species reveal species-specific pathogenicity related genes and transposable element activity.</title>
        <authorList>
            <person name="Grandaubert J."/>
            <person name="Bhattacharyya A."/>
            <person name="Stukenbrock E.H."/>
        </authorList>
    </citation>
    <scope>NUCLEOTIDE SEQUENCE [LARGE SCALE GENOMIC DNA]</scope>
    <source>
        <strain evidence="5 6">Zb18110</strain>
    </source>
</reference>
<dbReference type="EMBL" id="LAFY01000328">
    <property type="protein sequence ID" value="KJY00286.1"/>
    <property type="molecule type" value="Genomic_DNA"/>
</dbReference>
<dbReference type="InterPro" id="IPR016130">
    <property type="entry name" value="Tyr_Pase_AS"/>
</dbReference>
<feature type="domain" description="Tyrosine specific protein phosphatases" evidence="4">
    <location>
        <begin position="269"/>
        <end position="329"/>
    </location>
</feature>
<dbReference type="OrthoDB" id="10253954at2759"/>
<proteinExistence type="inferred from homology"/>
<evidence type="ECO:0000313" key="5">
    <source>
        <dbReference type="EMBL" id="KJY00286.1"/>
    </source>
</evidence>
<dbReference type="Pfam" id="PF00102">
    <property type="entry name" value="Y_phosphatase"/>
    <property type="match status" value="1"/>
</dbReference>
<dbReference type="PANTHER" id="PTHR19134">
    <property type="entry name" value="RECEPTOR-TYPE TYROSINE-PROTEIN PHOSPHATASE"/>
    <property type="match status" value="1"/>
</dbReference>
<dbReference type="InterPro" id="IPR003595">
    <property type="entry name" value="Tyr_Pase_cat"/>
</dbReference>
<comment type="caution">
    <text evidence="5">The sequence shown here is derived from an EMBL/GenBank/DDBJ whole genome shotgun (WGS) entry which is preliminary data.</text>
</comment>
<evidence type="ECO:0000313" key="6">
    <source>
        <dbReference type="Proteomes" id="UP000033647"/>
    </source>
</evidence>
<dbReference type="InterPro" id="IPR029021">
    <property type="entry name" value="Prot-tyrosine_phosphatase-like"/>
</dbReference>
<accession>A0A0F4GVN5</accession>
<dbReference type="PROSITE" id="PS50055">
    <property type="entry name" value="TYR_PHOSPHATASE_PTP"/>
    <property type="match status" value="1"/>
</dbReference>
<dbReference type="Gene3D" id="3.90.190.10">
    <property type="entry name" value="Protein tyrosine phosphatase superfamily"/>
    <property type="match status" value="1"/>
</dbReference>
<gene>
    <name evidence="5" type="ORF">TI39_contig336g00052</name>
</gene>
<comment type="similarity">
    <text evidence="1">Belongs to the protein-tyrosine phosphatase family. Non-receptor class subfamily.</text>
</comment>
<dbReference type="PRINTS" id="PR00700">
    <property type="entry name" value="PRTYPHPHTASE"/>
</dbReference>
<dbReference type="PROSITE" id="PS50056">
    <property type="entry name" value="TYR_PHOSPHATASE_2"/>
    <property type="match status" value="1"/>
</dbReference>
<dbReference type="AlphaFoldDB" id="A0A0F4GVN5"/>
<evidence type="ECO:0000259" key="3">
    <source>
        <dbReference type="PROSITE" id="PS50055"/>
    </source>
</evidence>
<protein>
    <submittedName>
        <fullName evidence="5">Uncharacterized protein</fullName>
    </submittedName>
</protein>
<dbReference type="SMART" id="SM00194">
    <property type="entry name" value="PTPc"/>
    <property type="match status" value="1"/>
</dbReference>
<evidence type="ECO:0000256" key="1">
    <source>
        <dbReference type="ARBA" id="ARBA00009649"/>
    </source>
</evidence>
<name>A0A0F4GVN5_9PEZI</name>
<evidence type="ECO:0000256" key="2">
    <source>
        <dbReference type="SAM" id="MobiDB-lite"/>
    </source>
</evidence>
<dbReference type="InterPro" id="IPR050348">
    <property type="entry name" value="Protein-Tyr_Phosphatase"/>
</dbReference>
<dbReference type="PANTHER" id="PTHR19134:SF449">
    <property type="entry name" value="TYROSINE-PROTEIN PHOSPHATASE 1"/>
    <property type="match status" value="1"/>
</dbReference>
<keyword evidence="6" id="KW-1185">Reference proteome</keyword>
<evidence type="ECO:0000259" key="4">
    <source>
        <dbReference type="PROSITE" id="PS50056"/>
    </source>
</evidence>
<dbReference type="GO" id="GO:0004725">
    <property type="term" value="F:protein tyrosine phosphatase activity"/>
    <property type="evidence" value="ECO:0007669"/>
    <property type="project" value="InterPro"/>
</dbReference>
<dbReference type="Proteomes" id="UP000033647">
    <property type="component" value="Unassembled WGS sequence"/>
</dbReference>
<dbReference type="SUPFAM" id="SSF52799">
    <property type="entry name" value="(Phosphotyrosine protein) phosphatases II"/>
    <property type="match status" value="1"/>
</dbReference>
<organism evidence="5 6">
    <name type="scientific">Zymoseptoria brevis</name>
    <dbReference type="NCBI Taxonomy" id="1047168"/>
    <lineage>
        <taxon>Eukaryota</taxon>
        <taxon>Fungi</taxon>
        <taxon>Dikarya</taxon>
        <taxon>Ascomycota</taxon>
        <taxon>Pezizomycotina</taxon>
        <taxon>Dothideomycetes</taxon>
        <taxon>Dothideomycetidae</taxon>
        <taxon>Mycosphaerellales</taxon>
        <taxon>Mycosphaerellaceae</taxon>
        <taxon>Zymoseptoria</taxon>
    </lineage>
</organism>
<feature type="domain" description="Tyrosine-protein phosphatase" evidence="3">
    <location>
        <begin position="62"/>
        <end position="338"/>
    </location>
</feature>
<dbReference type="CDD" id="cd18533">
    <property type="entry name" value="PTP_fungal"/>
    <property type="match status" value="1"/>
</dbReference>
<dbReference type="InterPro" id="IPR000387">
    <property type="entry name" value="Tyr_Pase_dom"/>
</dbReference>
<feature type="region of interest" description="Disordered" evidence="2">
    <location>
        <begin position="34"/>
        <end position="53"/>
    </location>
</feature>
<dbReference type="STRING" id="1047168.A0A0F4GVN5"/>
<dbReference type="InterPro" id="IPR000242">
    <property type="entry name" value="PTP_cat"/>
</dbReference>
<sequence>MANNTPPLPAFLKQSKTDLHSKFVDLEWQQRNRLAQGTSHPANGSPDSSPFARLTGTHISSRNRYLNVEPFAANRVKLRVASASDNDYINASPISLGKRRYIATQGPKDTSVAHFYRMLLEESQNPAVVVMLTQTHESGKEKCFQYYPLSERDSPLHLPVKASEEEAVEQNGHEEAYNGTVELVSVERHTPSRSEVRRMRLRFEDKPNQEREVRHLLFEGWPDFLVPEGDDRAALVELVRLSAALTTYSSANGSLASTLASTPPSNPRIVHCSAGVGRSGTFIALDFLLSEMFEGKWDNLAIGRDPVAETVDELRKQRMMMVQGESQFMFLYEALREQWAKKGGGEDAKGGANR</sequence>
<feature type="compositionally biased region" description="Polar residues" evidence="2">
    <location>
        <begin position="34"/>
        <end position="48"/>
    </location>
</feature>